<comment type="caution">
    <text evidence="6">The sequence shown here is derived from an EMBL/GenBank/DDBJ whole genome shotgun (WGS) entry which is preliminary data.</text>
</comment>
<sequence>MMDGGISSSLVMIMWSVAGGCAIAASFLSFYLIYKHMRNYTVPDLQKYIVRILVMVPIYSIDSWLSLRFVKLSLYFDVIRDTYEAYVLYCFFSLIVAYVERDFDIVELLHSKEPLVHPFPLQFLPRIKLGRSFLINCKRFVLQFVILKPIIAIISLILETREKYGEGEFKVHTGYMWLTIFENISVGLSLYFLVLYYKAMEEELKPFRPLGKFLCIKAVIFFAFWQGIGISLLTYIGFIKPIGDLTVTNISSALQDFITCIEMFIIAICHHRFFSYNEYRDPNKVPFIYDKRTKTFFNNPKNNITPIIKNFFTNVATFSDVISDTKESFILPLISPESNPKRDEENILLADQDEEGGQVIL</sequence>
<keyword evidence="2 5" id="KW-0812">Transmembrane</keyword>
<evidence type="ECO:0000313" key="6">
    <source>
        <dbReference type="EMBL" id="KAF2069179.1"/>
    </source>
</evidence>
<evidence type="ECO:0000313" key="7">
    <source>
        <dbReference type="Proteomes" id="UP000695562"/>
    </source>
</evidence>
<evidence type="ECO:0000256" key="4">
    <source>
        <dbReference type="ARBA" id="ARBA00023136"/>
    </source>
</evidence>
<keyword evidence="4 5" id="KW-0472">Membrane</keyword>
<keyword evidence="3 5" id="KW-1133">Transmembrane helix</keyword>
<dbReference type="Pfam" id="PF03619">
    <property type="entry name" value="Solute_trans_a"/>
    <property type="match status" value="1"/>
</dbReference>
<dbReference type="AlphaFoldDB" id="A0A8J4V2W3"/>
<feature type="transmembrane region" description="Helical" evidence="5">
    <location>
        <begin position="218"/>
        <end position="238"/>
    </location>
</feature>
<evidence type="ECO:0000256" key="2">
    <source>
        <dbReference type="ARBA" id="ARBA00022692"/>
    </source>
</evidence>
<evidence type="ECO:0000256" key="1">
    <source>
        <dbReference type="ARBA" id="ARBA00004141"/>
    </source>
</evidence>
<dbReference type="InterPro" id="IPR005178">
    <property type="entry name" value="Ostalpha/TMEM184C"/>
</dbReference>
<proteinExistence type="predicted"/>
<feature type="transmembrane region" description="Helical" evidence="5">
    <location>
        <begin position="82"/>
        <end position="99"/>
    </location>
</feature>
<feature type="transmembrane region" description="Helical" evidence="5">
    <location>
        <begin position="12"/>
        <end position="34"/>
    </location>
</feature>
<reference evidence="6" key="1">
    <citation type="submission" date="2020-01" db="EMBL/GenBank/DDBJ databases">
        <title>Development of genomics and gene disruption for Polysphondylium violaceum indicates a role for the polyketide synthase stlB in stalk morphogenesis.</title>
        <authorList>
            <person name="Narita B."/>
            <person name="Kawabe Y."/>
            <person name="Kin K."/>
            <person name="Saito T."/>
            <person name="Gibbs R."/>
            <person name="Kuspa A."/>
            <person name="Muzny D."/>
            <person name="Queller D."/>
            <person name="Richards S."/>
            <person name="Strassman J."/>
            <person name="Sucgang R."/>
            <person name="Worley K."/>
            <person name="Schaap P."/>
        </authorList>
    </citation>
    <scope>NUCLEOTIDE SEQUENCE</scope>
    <source>
        <strain evidence="6">QSvi11</strain>
    </source>
</reference>
<feature type="transmembrane region" description="Helical" evidence="5">
    <location>
        <begin position="140"/>
        <end position="158"/>
    </location>
</feature>
<evidence type="ECO:0000256" key="5">
    <source>
        <dbReference type="SAM" id="Phobius"/>
    </source>
</evidence>
<feature type="transmembrane region" description="Helical" evidence="5">
    <location>
        <begin position="250"/>
        <end position="270"/>
    </location>
</feature>
<keyword evidence="7" id="KW-1185">Reference proteome</keyword>
<name>A0A8J4V2W3_9MYCE</name>
<dbReference type="OrthoDB" id="5348404at2759"/>
<dbReference type="EMBL" id="AJWJ01000725">
    <property type="protein sequence ID" value="KAF2069179.1"/>
    <property type="molecule type" value="Genomic_DNA"/>
</dbReference>
<dbReference type="GO" id="GO:0016020">
    <property type="term" value="C:membrane"/>
    <property type="evidence" value="ECO:0007669"/>
    <property type="project" value="UniProtKB-SubCell"/>
</dbReference>
<comment type="subcellular location">
    <subcellularLocation>
        <location evidence="1">Membrane</location>
        <topology evidence="1">Multi-pass membrane protein</topology>
    </subcellularLocation>
</comment>
<dbReference type="Proteomes" id="UP000695562">
    <property type="component" value="Unassembled WGS sequence"/>
</dbReference>
<accession>A0A8J4V2W3</accession>
<gene>
    <name evidence="6" type="ORF">CYY_009502</name>
</gene>
<organism evidence="6 7">
    <name type="scientific">Polysphondylium violaceum</name>
    <dbReference type="NCBI Taxonomy" id="133409"/>
    <lineage>
        <taxon>Eukaryota</taxon>
        <taxon>Amoebozoa</taxon>
        <taxon>Evosea</taxon>
        <taxon>Eumycetozoa</taxon>
        <taxon>Dictyostelia</taxon>
        <taxon>Dictyosteliales</taxon>
        <taxon>Dictyosteliaceae</taxon>
        <taxon>Polysphondylium</taxon>
    </lineage>
</organism>
<dbReference type="PANTHER" id="PTHR23423">
    <property type="entry name" value="ORGANIC SOLUTE TRANSPORTER-RELATED"/>
    <property type="match status" value="1"/>
</dbReference>
<evidence type="ECO:0008006" key="8">
    <source>
        <dbReference type="Google" id="ProtNLM"/>
    </source>
</evidence>
<feature type="transmembrane region" description="Helical" evidence="5">
    <location>
        <begin position="48"/>
        <end position="70"/>
    </location>
</feature>
<dbReference type="SMART" id="SM01417">
    <property type="entry name" value="Solute_trans_a"/>
    <property type="match status" value="1"/>
</dbReference>
<evidence type="ECO:0000256" key="3">
    <source>
        <dbReference type="ARBA" id="ARBA00022989"/>
    </source>
</evidence>
<protein>
    <recommendedName>
        <fullName evidence="8">Transmembrane protein</fullName>
    </recommendedName>
</protein>
<feature type="transmembrane region" description="Helical" evidence="5">
    <location>
        <begin position="178"/>
        <end position="197"/>
    </location>
</feature>